<dbReference type="EMBL" id="KN835578">
    <property type="protein sequence ID" value="KIK35914.1"/>
    <property type="molecule type" value="Genomic_DNA"/>
</dbReference>
<organism evidence="3 4">
    <name type="scientific">Suillus luteus UH-Slu-Lm8-n1</name>
    <dbReference type="NCBI Taxonomy" id="930992"/>
    <lineage>
        <taxon>Eukaryota</taxon>
        <taxon>Fungi</taxon>
        <taxon>Dikarya</taxon>
        <taxon>Basidiomycota</taxon>
        <taxon>Agaricomycotina</taxon>
        <taxon>Agaricomycetes</taxon>
        <taxon>Agaricomycetidae</taxon>
        <taxon>Boletales</taxon>
        <taxon>Suillineae</taxon>
        <taxon>Suillaceae</taxon>
        <taxon>Suillus</taxon>
    </lineage>
</organism>
<dbReference type="InterPro" id="IPR001810">
    <property type="entry name" value="F-box_dom"/>
</dbReference>
<reference evidence="4" key="2">
    <citation type="submission" date="2015-01" db="EMBL/GenBank/DDBJ databases">
        <title>Evolutionary Origins and Diversification of the Mycorrhizal Mutualists.</title>
        <authorList>
            <consortium name="DOE Joint Genome Institute"/>
            <consortium name="Mycorrhizal Genomics Consortium"/>
            <person name="Kohler A."/>
            <person name="Kuo A."/>
            <person name="Nagy L.G."/>
            <person name="Floudas D."/>
            <person name="Copeland A."/>
            <person name="Barry K.W."/>
            <person name="Cichocki N."/>
            <person name="Veneault-Fourrey C."/>
            <person name="LaButti K."/>
            <person name="Lindquist E.A."/>
            <person name="Lipzen A."/>
            <person name="Lundell T."/>
            <person name="Morin E."/>
            <person name="Murat C."/>
            <person name="Riley R."/>
            <person name="Ohm R."/>
            <person name="Sun H."/>
            <person name="Tunlid A."/>
            <person name="Henrissat B."/>
            <person name="Grigoriev I.V."/>
            <person name="Hibbett D.S."/>
            <person name="Martin F."/>
        </authorList>
    </citation>
    <scope>NUCLEOTIDE SEQUENCE [LARGE SCALE GENOMIC DNA]</scope>
    <source>
        <strain evidence="4">UH-Slu-Lm8-n1</strain>
    </source>
</reference>
<feature type="region of interest" description="Disordered" evidence="1">
    <location>
        <begin position="29"/>
        <end position="84"/>
    </location>
</feature>
<feature type="compositionally biased region" description="Basic residues" evidence="1">
    <location>
        <begin position="70"/>
        <end position="80"/>
    </location>
</feature>
<keyword evidence="4" id="KW-1185">Reference proteome</keyword>
<gene>
    <name evidence="3" type="ORF">CY34DRAFT_552039</name>
</gene>
<accession>A0A0D0ACS1</accession>
<dbReference type="Pfam" id="PF00646">
    <property type="entry name" value="F-box"/>
    <property type="match status" value="1"/>
</dbReference>
<dbReference type="InterPro" id="IPR036047">
    <property type="entry name" value="F-box-like_dom_sf"/>
</dbReference>
<evidence type="ECO:0000259" key="2">
    <source>
        <dbReference type="PROSITE" id="PS50181"/>
    </source>
</evidence>
<sequence length="737" mass="83214">MGMTGCKRISLSEISGWYSDNDLANMPDDYDYDSPLTDLEDSTDANSEPEYSSLEETFSESSGSEYGGKTSKKQPAKKRVKVSDTGIAPATKGVGRKKKTLSLIVTMSIDILLEIFSFLEPADLLFLSRANKAFRKVLLSKSAVSVWKAARINRGGVPNPMPNMSEVQWAHLLFGGSQCCVCGTNGIMRIDFGLRRRACTSCLKENLVYKPNFSSEFPDLDPIIMDLVTYTNIGAWAHGHASGSKFFWSDDVLNVAARLGVYQKDVHMFKPGAKKRLEDFKSSCKKYVDFIVKHVVVCNAWIKEDRNRQLGMTDELLCKNKELFKARLVHLGHDANDVARVFHDNKYSMDKELTDARWKRLLPTFERDLSELKKKWLLEDQRNASHRRKMHLREMYDNYVRQLRRPLAPSFGSFLRLCGVADFINSPPTVDQESDNNACRAFADKLPDFCTGYIHQTKVALTQLLSPSTGISQDTLMPQDQGINAPDETLLQLATSIFRCDHSYRVPLITWDKVQYTTCQSSYSTIECTFLISQSGVAAARSLLSLVGLDAKTTTATKMDHLQHHFFCSNCPPKSENGGTYRMAMDWRRSVFHHVENSHAVPRWVLLSAAQLQVIHGRHPPEYPSATDRVWYCNKCERHQGNPVDKATVIDHIRWHGVAAPNQGVDFSYDMAPVKVPPTGTKFFVTPTQPPQKHIKDYRCKHCAGSRSFILEGVKEHIKAKHKIVPACEGTDFCKIK</sequence>
<evidence type="ECO:0000313" key="3">
    <source>
        <dbReference type="EMBL" id="KIK35914.1"/>
    </source>
</evidence>
<feature type="domain" description="F-box" evidence="2">
    <location>
        <begin position="101"/>
        <end position="150"/>
    </location>
</feature>
<feature type="compositionally biased region" description="Acidic residues" evidence="1">
    <location>
        <begin position="29"/>
        <end position="43"/>
    </location>
</feature>
<protein>
    <recommendedName>
        <fullName evidence="2">F-box domain-containing protein</fullName>
    </recommendedName>
</protein>
<dbReference type="SUPFAM" id="SSF81383">
    <property type="entry name" value="F-box domain"/>
    <property type="match status" value="1"/>
</dbReference>
<proteinExistence type="predicted"/>
<reference evidence="3 4" key="1">
    <citation type="submission" date="2014-04" db="EMBL/GenBank/DDBJ databases">
        <authorList>
            <consortium name="DOE Joint Genome Institute"/>
            <person name="Kuo A."/>
            <person name="Ruytinx J."/>
            <person name="Rineau F."/>
            <person name="Colpaert J."/>
            <person name="Kohler A."/>
            <person name="Nagy L.G."/>
            <person name="Floudas D."/>
            <person name="Copeland A."/>
            <person name="Barry K.W."/>
            <person name="Cichocki N."/>
            <person name="Veneault-Fourrey C."/>
            <person name="LaButti K."/>
            <person name="Lindquist E.A."/>
            <person name="Lipzen A."/>
            <person name="Lundell T."/>
            <person name="Morin E."/>
            <person name="Murat C."/>
            <person name="Sun H."/>
            <person name="Tunlid A."/>
            <person name="Henrissat B."/>
            <person name="Grigoriev I.V."/>
            <person name="Hibbett D.S."/>
            <person name="Martin F."/>
            <person name="Nordberg H.P."/>
            <person name="Cantor M.N."/>
            <person name="Hua S.X."/>
        </authorList>
    </citation>
    <scope>NUCLEOTIDE SEQUENCE [LARGE SCALE GENOMIC DNA]</scope>
    <source>
        <strain evidence="3 4">UH-Slu-Lm8-n1</strain>
    </source>
</reference>
<dbReference type="Proteomes" id="UP000054485">
    <property type="component" value="Unassembled WGS sequence"/>
</dbReference>
<name>A0A0D0ACS1_9AGAM</name>
<dbReference type="CDD" id="cd09917">
    <property type="entry name" value="F-box_SF"/>
    <property type="match status" value="1"/>
</dbReference>
<dbReference type="InParanoid" id="A0A0D0ACS1"/>
<evidence type="ECO:0000256" key="1">
    <source>
        <dbReference type="SAM" id="MobiDB-lite"/>
    </source>
</evidence>
<feature type="compositionally biased region" description="Polar residues" evidence="1">
    <location>
        <begin position="44"/>
        <end position="64"/>
    </location>
</feature>
<dbReference type="PROSITE" id="PS50181">
    <property type="entry name" value="FBOX"/>
    <property type="match status" value="1"/>
</dbReference>
<dbReference type="AlphaFoldDB" id="A0A0D0ACS1"/>
<dbReference type="STRING" id="930992.A0A0D0ACS1"/>
<dbReference type="OrthoDB" id="2322499at2759"/>
<dbReference type="HOGENOM" id="CLU_010790_5_0_1"/>
<evidence type="ECO:0000313" key="4">
    <source>
        <dbReference type="Proteomes" id="UP000054485"/>
    </source>
</evidence>